<dbReference type="InterPro" id="IPR007863">
    <property type="entry name" value="Peptidase_M16_C"/>
</dbReference>
<dbReference type="Gene3D" id="3.30.830.10">
    <property type="entry name" value="Metalloenzyme, LuxS/M16 peptidase-like"/>
    <property type="match status" value="1"/>
</dbReference>
<keyword evidence="5" id="KW-0862">Zinc</keyword>
<feature type="region of interest" description="Disordered" evidence="7">
    <location>
        <begin position="52"/>
        <end position="150"/>
    </location>
</feature>
<evidence type="ECO:0000313" key="10">
    <source>
        <dbReference type="EMBL" id="KAF9884091.1"/>
    </source>
</evidence>
<dbReference type="Proteomes" id="UP001194746">
    <property type="component" value="Unassembled WGS sequence"/>
</dbReference>
<dbReference type="GO" id="GO:0004222">
    <property type="term" value="F:metalloendopeptidase activity"/>
    <property type="evidence" value="ECO:0007669"/>
    <property type="project" value="TreeGrafter"/>
</dbReference>
<evidence type="ECO:0000256" key="5">
    <source>
        <dbReference type="ARBA" id="ARBA00022833"/>
    </source>
</evidence>
<accession>A0AAD4CCV2</accession>
<feature type="domain" description="Peptidase M16 C-terminal" evidence="9">
    <location>
        <begin position="460"/>
        <end position="491"/>
    </location>
</feature>
<evidence type="ECO:0000256" key="1">
    <source>
        <dbReference type="ARBA" id="ARBA00007261"/>
    </source>
</evidence>
<feature type="domain" description="Peptidase M16 N-terminal" evidence="8">
    <location>
        <begin position="380"/>
        <end position="433"/>
    </location>
</feature>
<dbReference type="GO" id="GO:0046872">
    <property type="term" value="F:metal ion binding"/>
    <property type="evidence" value="ECO:0007669"/>
    <property type="project" value="UniProtKB-KW"/>
</dbReference>
<dbReference type="EMBL" id="VCAU01000135">
    <property type="protein sequence ID" value="KAF9884091.1"/>
    <property type="molecule type" value="Genomic_DNA"/>
</dbReference>
<sequence>MGMLDYGLILRTLLEGLAKTFGACAKVCEQGRILDSIEVPHDQDRRRVRFLGKENIPPNTDSEVYFLSDTEEEQESSRVEETPPPRQLDADSSGEEDSELGTLPDNAHILSDGKDIRRALSQTKEDTPPPYDTESDSDESSSSDEEEGPYSVTVMIKPLHVPYRCCCLLGPKVKKRMRGKVVTTDSYVENPMILWKRSFCEHIYDRSLPHFPTFPFNIPTVYLLSRTKMGADRITERLQKPELDDRSYRVVRLPNKLEALLIHDTDTEKASAAVNVNVGNFSDADNMPGMAHAVEHLLFMETEKYPEENAYQQCLAAHSGWSNAYTAATETNYFFEVSATPESSDQSRGQSIPTGSTNGAIATPESGRTGSDTTESSSPLYGALDRFAQFFVKPLFLESTLDRELQAVDSENKKNLQSDSWRLMQLDKSLSNPAHPYHRFSTGNLQTLKEEPLKRGLEVRSELIKFYQKHYSSNRMKLVVLGRESLEEMEQSCQPTHLVSLLSKQLETAGFAADILDVLEAFMGSEMSLEQVQQNLGTHLKQLSCESSQLALATNGVKVSPDHPVYITNVSEFKAHLRVSAGPSPITDLSEFADFKAKL</sequence>
<evidence type="ECO:0000259" key="8">
    <source>
        <dbReference type="Pfam" id="PF00675"/>
    </source>
</evidence>
<dbReference type="Pfam" id="PF00675">
    <property type="entry name" value="Peptidase_M16"/>
    <property type="match status" value="2"/>
</dbReference>
<evidence type="ECO:0000313" key="11">
    <source>
        <dbReference type="Proteomes" id="UP001194746"/>
    </source>
</evidence>
<evidence type="ECO:0000259" key="9">
    <source>
        <dbReference type="Pfam" id="PF05193"/>
    </source>
</evidence>
<keyword evidence="6" id="KW-0482">Metalloprotease</keyword>
<feature type="region of interest" description="Disordered" evidence="7">
    <location>
        <begin position="339"/>
        <end position="377"/>
    </location>
</feature>
<feature type="domain" description="Peptidase M16 N-terminal" evidence="8">
    <location>
        <begin position="260"/>
        <end position="339"/>
    </location>
</feature>
<evidence type="ECO:0000256" key="7">
    <source>
        <dbReference type="SAM" id="MobiDB-lite"/>
    </source>
</evidence>
<feature type="compositionally biased region" description="Polar residues" evidence="7">
    <location>
        <begin position="340"/>
        <end position="377"/>
    </location>
</feature>
<dbReference type="GO" id="GO:0005829">
    <property type="term" value="C:cytosol"/>
    <property type="evidence" value="ECO:0007669"/>
    <property type="project" value="TreeGrafter"/>
</dbReference>
<feature type="compositionally biased region" description="Acidic residues" evidence="7">
    <location>
        <begin position="133"/>
        <end position="148"/>
    </location>
</feature>
<dbReference type="InterPro" id="IPR011765">
    <property type="entry name" value="Pept_M16_N"/>
</dbReference>
<comment type="caution">
    <text evidence="10">The sequence shown here is derived from an EMBL/GenBank/DDBJ whole genome shotgun (WGS) entry which is preliminary data.</text>
</comment>
<name>A0AAD4CCV2_ASPNN</name>
<evidence type="ECO:0000256" key="3">
    <source>
        <dbReference type="ARBA" id="ARBA00022723"/>
    </source>
</evidence>
<dbReference type="AlphaFoldDB" id="A0AAD4CCV2"/>
<dbReference type="InterPro" id="IPR011249">
    <property type="entry name" value="Metalloenz_LuxS/M16"/>
</dbReference>
<dbReference type="PANTHER" id="PTHR43690">
    <property type="entry name" value="NARDILYSIN"/>
    <property type="match status" value="1"/>
</dbReference>
<dbReference type="SUPFAM" id="SSF63411">
    <property type="entry name" value="LuxS/MPP-like metallohydrolase"/>
    <property type="match status" value="1"/>
</dbReference>
<dbReference type="PANTHER" id="PTHR43690:SF18">
    <property type="entry name" value="INSULIN-DEGRADING ENZYME-RELATED"/>
    <property type="match status" value="1"/>
</dbReference>
<feature type="compositionally biased region" description="Basic and acidic residues" evidence="7">
    <location>
        <begin position="111"/>
        <end position="127"/>
    </location>
</feature>
<evidence type="ECO:0000256" key="4">
    <source>
        <dbReference type="ARBA" id="ARBA00022801"/>
    </source>
</evidence>
<dbReference type="GO" id="GO:0043171">
    <property type="term" value="P:peptide catabolic process"/>
    <property type="evidence" value="ECO:0007669"/>
    <property type="project" value="TreeGrafter"/>
</dbReference>
<proteinExistence type="inferred from homology"/>
<reference evidence="10" key="2">
    <citation type="submission" date="2020-02" db="EMBL/GenBank/DDBJ databases">
        <authorList>
            <person name="Gilchrist C.L.M."/>
            <person name="Chooi Y.-H."/>
        </authorList>
    </citation>
    <scope>NUCLEOTIDE SEQUENCE</scope>
    <source>
        <strain evidence="10">MST-FP2251</strain>
    </source>
</reference>
<evidence type="ECO:0000256" key="2">
    <source>
        <dbReference type="ARBA" id="ARBA00022670"/>
    </source>
</evidence>
<dbReference type="GO" id="GO:0005739">
    <property type="term" value="C:mitochondrion"/>
    <property type="evidence" value="ECO:0007669"/>
    <property type="project" value="TreeGrafter"/>
</dbReference>
<dbReference type="Pfam" id="PF05193">
    <property type="entry name" value="Peptidase_M16_C"/>
    <property type="match status" value="1"/>
</dbReference>
<protein>
    <submittedName>
        <fullName evidence="10">Insulinase (Peptidase M16)</fullName>
    </submittedName>
</protein>
<dbReference type="InterPro" id="IPR050626">
    <property type="entry name" value="Peptidase_M16"/>
</dbReference>
<keyword evidence="2" id="KW-0645">Protease</keyword>
<gene>
    <name evidence="10" type="primary">IDE1_1</name>
    <name evidence="10" type="ORF">FE257_002321</name>
</gene>
<keyword evidence="4" id="KW-0378">Hydrolase</keyword>
<organism evidence="10 11">
    <name type="scientific">Aspergillus nanangensis</name>
    <dbReference type="NCBI Taxonomy" id="2582783"/>
    <lineage>
        <taxon>Eukaryota</taxon>
        <taxon>Fungi</taxon>
        <taxon>Dikarya</taxon>
        <taxon>Ascomycota</taxon>
        <taxon>Pezizomycotina</taxon>
        <taxon>Eurotiomycetes</taxon>
        <taxon>Eurotiomycetidae</taxon>
        <taxon>Eurotiales</taxon>
        <taxon>Aspergillaceae</taxon>
        <taxon>Aspergillus</taxon>
        <taxon>Aspergillus subgen. Circumdati</taxon>
    </lineage>
</organism>
<keyword evidence="3" id="KW-0479">Metal-binding</keyword>
<reference evidence="10" key="1">
    <citation type="journal article" date="2019" name="Beilstein J. Org. Chem.">
        <title>Nanangenines: drimane sesquiterpenoids as the dominant metabolite cohort of a novel Australian fungus, Aspergillus nanangensis.</title>
        <authorList>
            <person name="Lacey H.J."/>
            <person name="Gilchrist C.L.M."/>
            <person name="Crombie A."/>
            <person name="Kalaitzis J.A."/>
            <person name="Vuong D."/>
            <person name="Rutledge P.J."/>
            <person name="Turner P."/>
            <person name="Pitt J.I."/>
            <person name="Lacey E."/>
            <person name="Chooi Y.H."/>
            <person name="Piggott A.M."/>
        </authorList>
    </citation>
    <scope>NUCLEOTIDE SEQUENCE</scope>
    <source>
        <strain evidence="10">MST-FP2251</strain>
    </source>
</reference>
<dbReference type="GO" id="GO:0051603">
    <property type="term" value="P:proteolysis involved in protein catabolic process"/>
    <property type="evidence" value="ECO:0007669"/>
    <property type="project" value="TreeGrafter"/>
</dbReference>
<evidence type="ECO:0000256" key="6">
    <source>
        <dbReference type="ARBA" id="ARBA00023049"/>
    </source>
</evidence>
<keyword evidence="11" id="KW-1185">Reference proteome</keyword>
<comment type="similarity">
    <text evidence="1">Belongs to the peptidase M16 family.</text>
</comment>